<dbReference type="GO" id="GO:0102933">
    <property type="term" value="F:GDP-4-dehydro-6-deoxy-D-mannose-4-aminotransferase activity"/>
    <property type="evidence" value="ECO:0007669"/>
    <property type="project" value="UniProtKB-EC"/>
</dbReference>
<name>A0ABS4JWE5_9FIRM</name>
<comment type="caution">
    <text evidence="2">The sequence shown here is derived from an EMBL/GenBank/DDBJ whole genome shotgun (WGS) entry which is preliminary data.</text>
</comment>
<comment type="similarity">
    <text evidence="1">Belongs to the DegT/DnrJ/EryC1 family.</text>
</comment>
<gene>
    <name evidence="2" type="ORF">J2Z79_003304</name>
</gene>
<accession>A0ABS4JWE5</accession>
<evidence type="ECO:0000313" key="2">
    <source>
        <dbReference type="EMBL" id="MBP2019862.1"/>
    </source>
</evidence>
<dbReference type="InterPro" id="IPR000653">
    <property type="entry name" value="DegT/StrS_aminotransferase"/>
</dbReference>
<dbReference type="EC" id="2.6.1.102" evidence="2"/>
<evidence type="ECO:0000256" key="1">
    <source>
        <dbReference type="RuleBase" id="RU004508"/>
    </source>
</evidence>
<dbReference type="InterPro" id="IPR015422">
    <property type="entry name" value="PyrdxlP-dep_Trfase_small"/>
</dbReference>
<sequence>MRIPLARPDLGPQEEEAVIAVLRSGVLSMGPWIERFEAAVAARAGARHAVACSSGTAGLHLLLTACGIGPGDEVITPSFSFVASANAVVYTDARPVFADIDPVTLCMDPDHASTLIGPRTRAVLPVDVFGHPAPMPELRELADRHGLLLIEDACEALGSSLHGVPCGSPRWAHGALFAFYPNKQITTGEGGVVVTDDDRLAALCRSLRNQGRGEDGAWLTHVRLGYNYRMDEMSAAVGAVQMARLEELLAKRDRVAEAYRRRLAGIPGVAVPEAAPGAEVQWFVWVVRLDPAIDRDRVMQALLDRGIGCRPYFSPIHLQPFYMADFGCRPGDLPVTEAVARSVLALPFHAGLTEAEIDEVAEALAEAVARAGAVGSGR</sequence>
<dbReference type="PANTHER" id="PTHR30244">
    <property type="entry name" value="TRANSAMINASE"/>
    <property type="match status" value="1"/>
</dbReference>
<dbReference type="PIRSF" id="PIRSF000390">
    <property type="entry name" value="PLP_StrS"/>
    <property type="match status" value="1"/>
</dbReference>
<evidence type="ECO:0000313" key="3">
    <source>
        <dbReference type="Proteomes" id="UP001519289"/>
    </source>
</evidence>
<reference evidence="2 3" key="1">
    <citation type="submission" date="2021-03" db="EMBL/GenBank/DDBJ databases">
        <title>Genomic Encyclopedia of Type Strains, Phase IV (KMG-IV): sequencing the most valuable type-strain genomes for metagenomic binning, comparative biology and taxonomic classification.</title>
        <authorList>
            <person name="Goeker M."/>
        </authorList>
    </citation>
    <scope>NUCLEOTIDE SEQUENCE [LARGE SCALE GENOMIC DNA]</scope>
    <source>
        <strain evidence="2 3">DSM 27138</strain>
    </source>
</reference>
<keyword evidence="3" id="KW-1185">Reference proteome</keyword>
<dbReference type="Gene3D" id="3.40.640.10">
    <property type="entry name" value="Type I PLP-dependent aspartate aminotransferase-like (Major domain)"/>
    <property type="match status" value="1"/>
</dbReference>
<keyword evidence="2" id="KW-0808">Transferase</keyword>
<dbReference type="EMBL" id="JAGGLG010000037">
    <property type="protein sequence ID" value="MBP2019862.1"/>
    <property type="molecule type" value="Genomic_DNA"/>
</dbReference>
<keyword evidence="1" id="KW-0663">Pyridoxal phosphate</keyword>
<keyword evidence="2" id="KW-0032">Aminotransferase</keyword>
<organism evidence="2 3">
    <name type="scientific">Symbiobacterium terraclitae</name>
    <dbReference type="NCBI Taxonomy" id="557451"/>
    <lineage>
        <taxon>Bacteria</taxon>
        <taxon>Bacillati</taxon>
        <taxon>Bacillota</taxon>
        <taxon>Clostridia</taxon>
        <taxon>Eubacteriales</taxon>
        <taxon>Symbiobacteriaceae</taxon>
        <taxon>Symbiobacterium</taxon>
    </lineage>
</organism>
<proteinExistence type="inferred from homology"/>
<dbReference type="InterPro" id="IPR015421">
    <property type="entry name" value="PyrdxlP-dep_Trfase_major"/>
</dbReference>
<dbReference type="RefSeq" id="WP_209467965.1">
    <property type="nucleotide sequence ID" value="NZ_JAGGLG010000037.1"/>
</dbReference>
<dbReference type="InterPro" id="IPR015424">
    <property type="entry name" value="PyrdxlP-dep_Trfase"/>
</dbReference>
<dbReference type="SUPFAM" id="SSF53383">
    <property type="entry name" value="PLP-dependent transferases"/>
    <property type="match status" value="1"/>
</dbReference>
<dbReference type="PANTHER" id="PTHR30244:SF39">
    <property type="entry name" value="BLR3650 PROTEIN"/>
    <property type="match status" value="1"/>
</dbReference>
<dbReference type="Pfam" id="PF01041">
    <property type="entry name" value="DegT_DnrJ_EryC1"/>
    <property type="match status" value="1"/>
</dbReference>
<dbReference type="Gene3D" id="3.90.1150.10">
    <property type="entry name" value="Aspartate Aminotransferase, domain 1"/>
    <property type="match status" value="1"/>
</dbReference>
<dbReference type="CDD" id="cd00616">
    <property type="entry name" value="AHBA_syn"/>
    <property type="match status" value="1"/>
</dbReference>
<protein>
    <submittedName>
        <fullName evidence="2">Perosamine synthetase</fullName>
        <ecNumber evidence="2">2.6.1.102</ecNumber>
    </submittedName>
</protein>
<dbReference type="Proteomes" id="UP001519289">
    <property type="component" value="Unassembled WGS sequence"/>
</dbReference>